<dbReference type="PANTHER" id="PTHR43432">
    <property type="entry name" value="SLR0285 PROTEIN"/>
    <property type="match status" value="1"/>
</dbReference>
<dbReference type="GeneID" id="13300775"/>
<reference evidence="5 6" key="1">
    <citation type="submission" date="2017-08" db="EMBL/GenBank/DDBJ databases">
        <title>Resequencing and Reannotation of the genome of Pyrococcus furiosus type strain DSM3638.</title>
        <authorList>
            <person name="Reichelt R.M."/>
            <person name="Bunk B."/>
        </authorList>
    </citation>
    <scope>NUCLEOTIDE SEQUENCE [LARGE SCALE GENOMIC DNA]</scope>
    <source>
        <strain evidence="5 6">DSM 3638</strain>
    </source>
</reference>
<evidence type="ECO:0000313" key="5">
    <source>
        <dbReference type="EMBL" id="QEK79099.1"/>
    </source>
</evidence>
<dbReference type="GeneID" id="41713282"/>
<accession>A0A5C0XQT2</accession>
<sequence>MRFSPIIGPSSYVSSLCHSILRGELFSTCSVGCIYCYARWYRGAHGKEKPLWESLKLIKMLGGIIREGLAITPIRVSTLSDPFQGEGKITLKFLKLALKEKVPVIINTKLIPREKHIKTIERLAEEGLVVVQVSLPTLEETKVLEPFSPSPGQRLELIERLSRAGVPTIVRVQPFVPGWIRDIHTFIEEIASAGARMIILEFLRIEKELLPLFSKLFPGEDIYKREWESYLPGTSTEEAPLLHPPLDYRLSIAREFSIKAEKEGLAFSTCKEGLFEFHTPLNVDCCGMAFFDVEYISRRPTLWDLYLEIVENGKAKGEDLWERCRREELLCRENLTPYPRWFRRGFIAHEKRLESVLRKPHIVERITPSIKYENGYFIKRKERSNSGYNSFF</sequence>
<dbReference type="AlphaFoldDB" id="A0A5C0XQT2"/>
<keyword evidence="3" id="KW-0411">Iron-sulfur</keyword>
<dbReference type="Proteomes" id="UP000324354">
    <property type="component" value="Chromosome"/>
</dbReference>
<keyword evidence="2" id="KW-0408">Iron</keyword>
<gene>
    <name evidence="5" type="ORF">PFDSM3638_07370</name>
</gene>
<proteinExistence type="predicted"/>
<dbReference type="InterPro" id="IPR040086">
    <property type="entry name" value="MJ0683-like"/>
</dbReference>
<name>A0A5C0XQT2_PYRFU</name>
<protein>
    <submittedName>
        <fullName evidence="5">Radical SAM protein</fullName>
    </submittedName>
</protein>
<dbReference type="SFLD" id="SFLDG01084">
    <property type="entry name" value="Uncharacterised_Radical_SAM_Su"/>
    <property type="match status" value="1"/>
</dbReference>
<evidence type="ECO:0000313" key="6">
    <source>
        <dbReference type="Proteomes" id="UP000324354"/>
    </source>
</evidence>
<dbReference type="Pfam" id="PF04055">
    <property type="entry name" value="Radical_SAM"/>
    <property type="match status" value="1"/>
</dbReference>
<feature type="domain" description="Radical SAM core" evidence="4">
    <location>
        <begin position="26"/>
        <end position="177"/>
    </location>
</feature>
<keyword evidence="1" id="KW-0479">Metal-binding</keyword>
<dbReference type="OrthoDB" id="15538at2157"/>
<dbReference type="EMBL" id="CP023154">
    <property type="protein sequence ID" value="QEK79099.1"/>
    <property type="molecule type" value="Genomic_DNA"/>
</dbReference>
<dbReference type="GO" id="GO:0051536">
    <property type="term" value="F:iron-sulfur cluster binding"/>
    <property type="evidence" value="ECO:0007669"/>
    <property type="project" value="UniProtKB-KW"/>
</dbReference>
<organism evidence="5 6">
    <name type="scientific">Pyrococcus furiosus (strain ATCC 43587 / DSM 3638 / JCM 8422 / Vc1)</name>
    <dbReference type="NCBI Taxonomy" id="186497"/>
    <lineage>
        <taxon>Archaea</taxon>
        <taxon>Methanobacteriati</taxon>
        <taxon>Methanobacteriota</taxon>
        <taxon>Thermococci</taxon>
        <taxon>Thermococcales</taxon>
        <taxon>Thermococcaceae</taxon>
        <taxon>Pyrococcus</taxon>
    </lineage>
</organism>
<dbReference type="GO" id="GO:0046872">
    <property type="term" value="F:metal ion binding"/>
    <property type="evidence" value="ECO:0007669"/>
    <property type="project" value="UniProtKB-KW"/>
</dbReference>
<dbReference type="RefSeq" id="WP_011012617.1">
    <property type="nucleotide sequence ID" value="NC_003413.1"/>
</dbReference>
<evidence type="ECO:0000256" key="1">
    <source>
        <dbReference type="ARBA" id="ARBA00022723"/>
    </source>
</evidence>
<dbReference type="Gene3D" id="3.80.30.30">
    <property type="match status" value="1"/>
</dbReference>
<dbReference type="SFLD" id="SFLDS00029">
    <property type="entry name" value="Radical_SAM"/>
    <property type="match status" value="1"/>
</dbReference>
<dbReference type="GO" id="GO:0003824">
    <property type="term" value="F:catalytic activity"/>
    <property type="evidence" value="ECO:0007669"/>
    <property type="project" value="InterPro"/>
</dbReference>
<dbReference type="PANTHER" id="PTHR43432:SF4">
    <property type="entry name" value="RADICAL SAM CORE DOMAIN-CONTAINING PROTEIN"/>
    <property type="match status" value="1"/>
</dbReference>
<dbReference type="InterPro" id="IPR007197">
    <property type="entry name" value="rSAM"/>
</dbReference>
<evidence type="ECO:0000256" key="3">
    <source>
        <dbReference type="ARBA" id="ARBA00023014"/>
    </source>
</evidence>
<evidence type="ECO:0000256" key="2">
    <source>
        <dbReference type="ARBA" id="ARBA00023004"/>
    </source>
</evidence>
<dbReference type="CDD" id="cd01335">
    <property type="entry name" value="Radical_SAM"/>
    <property type="match status" value="1"/>
</dbReference>
<dbReference type="InterPro" id="IPR058240">
    <property type="entry name" value="rSAM_sf"/>
</dbReference>
<evidence type="ECO:0000259" key="4">
    <source>
        <dbReference type="Pfam" id="PF04055"/>
    </source>
</evidence>
<dbReference type="SUPFAM" id="SSF102114">
    <property type="entry name" value="Radical SAM enzymes"/>
    <property type="match status" value="1"/>
</dbReference>